<evidence type="ECO:0000313" key="7">
    <source>
        <dbReference type="EMBL" id="KAF6737608.1"/>
    </source>
</evidence>
<dbReference type="SUPFAM" id="SSF103575">
    <property type="entry name" value="Plexin repeat"/>
    <property type="match status" value="1"/>
</dbReference>
<gene>
    <name evidence="7" type="ORF">FQA47_012472</name>
</gene>
<dbReference type="GO" id="GO:0045499">
    <property type="term" value="F:chemorepellent activity"/>
    <property type="evidence" value="ECO:0007669"/>
    <property type="project" value="TreeGrafter"/>
</dbReference>
<dbReference type="Pfam" id="PF01403">
    <property type="entry name" value="Sema"/>
    <property type="match status" value="1"/>
</dbReference>
<proteinExistence type="predicted"/>
<accession>A0A834FNW5</accession>
<evidence type="ECO:0000313" key="8">
    <source>
        <dbReference type="Proteomes" id="UP000646548"/>
    </source>
</evidence>
<dbReference type="GO" id="GO:0001755">
    <property type="term" value="P:neural crest cell migration"/>
    <property type="evidence" value="ECO:0007669"/>
    <property type="project" value="TreeGrafter"/>
</dbReference>
<dbReference type="InterPro" id="IPR036352">
    <property type="entry name" value="Semap_dom_sf"/>
</dbReference>
<organism evidence="7 8">
    <name type="scientific">Oryzias melastigma</name>
    <name type="common">Marine medaka</name>
    <dbReference type="NCBI Taxonomy" id="30732"/>
    <lineage>
        <taxon>Eukaryota</taxon>
        <taxon>Metazoa</taxon>
        <taxon>Chordata</taxon>
        <taxon>Craniata</taxon>
        <taxon>Vertebrata</taxon>
        <taxon>Euteleostomi</taxon>
        <taxon>Actinopterygii</taxon>
        <taxon>Neopterygii</taxon>
        <taxon>Teleostei</taxon>
        <taxon>Neoteleostei</taxon>
        <taxon>Acanthomorphata</taxon>
        <taxon>Ovalentaria</taxon>
        <taxon>Atherinomorphae</taxon>
        <taxon>Beloniformes</taxon>
        <taxon>Adrianichthyidae</taxon>
        <taxon>Oryziinae</taxon>
        <taxon>Oryzias</taxon>
    </lineage>
</organism>
<feature type="domain" description="Sema" evidence="6">
    <location>
        <begin position="1"/>
        <end position="73"/>
    </location>
</feature>
<dbReference type="GO" id="GO:0005886">
    <property type="term" value="C:plasma membrane"/>
    <property type="evidence" value="ECO:0007669"/>
    <property type="project" value="TreeGrafter"/>
</dbReference>
<dbReference type="InterPro" id="IPR027231">
    <property type="entry name" value="Semaphorin"/>
</dbReference>
<reference evidence="7" key="1">
    <citation type="journal article" name="BMC Genomics">
        <title>Long-read sequencing and de novo genome assembly of marine medaka (Oryzias melastigma).</title>
        <authorList>
            <person name="Liang P."/>
            <person name="Saqib H.S.A."/>
            <person name="Ni X."/>
            <person name="Shen Y."/>
        </authorList>
    </citation>
    <scope>NUCLEOTIDE SEQUENCE</scope>
    <source>
        <strain evidence="7">Bigg-433</strain>
    </source>
</reference>
<dbReference type="SUPFAM" id="SSF101912">
    <property type="entry name" value="Sema domain"/>
    <property type="match status" value="1"/>
</dbReference>
<keyword evidence="4" id="KW-0325">Glycoprotein</keyword>
<keyword evidence="3" id="KW-1015">Disulfide bond</keyword>
<dbReference type="Proteomes" id="UP000646548">
    <property type="component" value="Unassembled WGS sequence"/>
</dbReference>
<evidence type="ECO:0000256" key="2">
    <source>
        <dbReference type="ARBA" id="ARBA00023136"/>
    </source>
</evidence>
<evidence type="ECO:0000256" key="3">
    <source>
        <dbReference type="ARBA" id="ARBA00023157"/>
    </source>
</evidence>
<dbReference type="GO" id="GO:0030215">
    <property type="term" value="F:semaphorin receptor binding"/>
    <property type="evidence" value="ECO:0007669"/>
    <property type="project" value="InterPro"/>
</dbReference>
<evidence type="ECO:0000256" key="4">
    <source>
        <dbReference type="ARBA" id="ARBA00023180"/>
    </source>
</evidence>
<dbReference type="Gene3D" id="2.130.10.10">
    <property type="entry name" value="YVTN repeat-like/Quinoprotein amine dehydrogenase"/>
    <property type="match status" value="1"/>
</dbReference>
<dbReference type="Gene3D" id="3.30.1680.10">
    <property type="entry name" value="ligand-binding face of the semaphorins, domain 2"/>
    <property type="match status" value="1"/>
</dbReference>
<keyword evidence="2" id="KW-0472">Membrane</keyword>
<dbReference type="InterPro" id="IPR002165">
    <property type="entry name" value="Plexin_repeat"/>
</dbReference>
<evidence type="ECO:0000256" key="1">
    <source>
        <dbReference type="ARBA" id="ARBA00004370"/>
    </source>
</evidence>
<protein>
    <submittedName>
        <fullName evidence="7">Semaphorin-4G</fullName>
    </submittedName>
</protein>
<dbReference type="InterPro" id="IPR001627">
    <property type="entry name" value="Semap_dom"/>
</dbReference>
<dbReference type="InterPro" id="IPR015943">
    <property type="entry name" value="WD40/YVTN_repeat-like_dom_sf"/>
</dbReference>
<comment type="subcellular location">
    <subcellularLocation>
        <location evidence="1">Membrane</location>
    </subcellularLocation>
</comment>
<name>A0A834FNW5_ORYME</name>
<sequence length="112" mass="12064">MTARAANGKQFTLLFLVTDSGFLHKVVLFDQDPRILEEVQLFTGPQRVGSLVLSSAKGVLYVGTSEGVMTVPLATCSAHRTCSQCVLSRDPLCGWSQSRRVCTGLSGSEEDV</sequence>
<dbReference type="GO" id="GO:0030335">
    <property type="term" value="P:positive regulation of cell migration"/>
    <property type="evidence" value="ECO:0007669"/>
    <property type="project" value="TreeGrafter"/>
</dbReference>
<dbReference type="Pfam" id="PF01437">
    <property type="entry name" value="PSI"/>
    <property type="match status" value="1"/>
</dbReference>
<dbReference type="GO" id="GO:0007411">
    <property type="term" value="P:axon guidance"/>
    <property type="evidence" value="ECO:0007669"/>
    <property type="project" value="TreeGrafter"/>
</dbReference>
<dbReference type="EMBL" id="WKFB01000054">
    <property type="protein sequence ID" value="KAF6737608.1"/>
    <property type="molecule type" value="Genomic_DNA"/>
</dbReference>
<comment type="caution">
    <text evidence="5">Lacks conserved residue(s) required for the propagation of feature annotation.</text>
</comment>
<comment type="caution">
    <text evidence="7">The sequence shown here is derived from an EMBL/GenBank/DDBJ whole genome shotgun (WGS) entry which is preliminary data.</text>
</comment>
<dbReference type="PANTHER" id="PTHR11036">
    <property type="entry name" value="SEMAPHORIN"/>
    <property type="match status" value="1"/>
</dbReference>
<evidence type="ECO:0000256" key="5">
    <source>
        <dbReference type="PROSITE-ProRule" id="PRU00352"/>
    </source>
</evidence>
<evidence type="ECO:0000259" key="6">
    <source>
        <dbReference type="PROSITE" id="PS51004"/>
    </source>
</evidence>
<dbReference type="PANTHER" id="PTHR11036:SF145">
    <property type="entry name" value="SEMAPHORIN-4A ISOFORM X1-RELATED"/>
    <property type="match status" value="1"/>
</dbReference>
<dbReference type="PROSITE" id="PS51004">
    <property type="entry name" value="SEMA"/>
    <property type="match status" value="1"/>
</dbReference>
<dbReference type="AlphaFoldDB" id="A0A834FNW5"/>
<dbReference type="GO" id="GO:0071526">
    <property type="term" value="P:semaphorin-plexin signaling pathway"/>
    <property type="evidence" value="ECO:0007669"/>
    <property type="project" value="TreeGrafter"/>
</dbReference>